<dbReference type="SUPFAM" id="SSF81321">
    <property type="entry name" value="Family A G protein-coupled receptor-like"/>
    <property type="match status" value="1"/>
</dbReference>
<comment type="subcellular location">
    <subcellularLocation>
        <location evidence="1">Membrane</location>
        <topology evidence="1">Multi-pass membrane protein</topology>
    </subcellularLocation>
</comment>
<dbReference type="PANTHER" id="PTHR24243">
    <property type="entry name" value="G-PROTEIN COUPLED RECEPTOR"/>
    <property type="match status" value="1"/>
</dbReference>
<dbReference type="InterPro" id="IPR000276">
    <property type="entry name" value="GPCR_Rhodpsn"/>
</dbReference>
<evidence type="ECO:0000256" key="5">
    <source>
        <dbReference type="ARBA" id="ARBA00023136"/>
    </source>
</evidence>
<dbReference type="InterPro" id="IPR017452">
    <property type="entry name" value="GPCR_Rhodpsn_7TM"/>
</dbReference>
<feature type="transmembrane region" description="Helical" evidence="9">
    <location>
        <begin position="138"/>
        <end position="159"/>
    </location>
</feature>
<keyword evidence="2 8" id="KW-0812">Transmembrane</keyword>
<feature type="domain" description="G-protein coupled receptors family 1 profile" evidence="10">
    <location>
        <begin position="118"/>
        <end position="322"/>
    </location>
</feature>
<dbReference type="PRINTS" id="PR00237">
    <property type="entry name" value="GPCRRHODOPSN"/>
</dbReference>
<dbReference type="Gene3D" id="1.20.1070.10">
    <property type="entry name" value="Rhodopsin 7-helix transmembrane proteins"/>
    <property type="match status" value="1"/>
</dbReference>
<evidence type="ECO:0000313" key="12">
    <source>
        <dbReference type="Proteomes" id="UP001164746"/>
    </source>
</evidence>
<protein>
    <submittedName>
        <fullName evidence="11">GPR54-like protein</fullName>
    </submittedName>
</protein>
<keyword evidence="3 9" id="KW-1133">Transmembrane helix</keyword>
<dbReference type="PROSITE" id="PS00237">
    <property type="entry name" value="G_PROTEIN_RECEP_F1_1"/>
    <property type="match status" value="1"/>
</dbReference>
<evidence type="ECO:0000256" key="2">
    <source>
        <dbReference type="ARBA" id="ARBA00022692"/>
    </source>
</evidence>
<evidence type="ECO:0000256" key="7">
    <source>
        <dbReference type="ARBA" id="ARBA00023224"/>
    </source>
</evidence>
<evidence type="ECO:0000256" key="4">
    <source>
        <dbReference type="ARBA" id="ARBA00023040"/>
    </source>
</evidence>
<evidence type="ECO:0000256" key="6">
    <source>
        <dbReference type="ARBA" id="ARBA00023170"/>
    </source>
</evidence>
<evidence type="ECO:0000256" key="1">
    <source>
        <dbReference type="ARBA" id="ARBA00004141"/>
    </source>
</evidence>
<evidence type="ECO:0000256" key="9">
    <source>
        <dbReference type="SAM" id="Phobius"/>
    </source>
</evidence>
<evidence type="ECO:0000259" key="10">
    <source>
        <dbReference type="PROSITE" id="PS50262"/>
    </source>
</evidence>
<keyword evidence="5 9" id="KW-0472">Membrane</keyword>
<dbReference type="EMBL" id="CP111023">
    <property type="protein sequence ID" value="WAR21413.1"/>
    <property type="molecule type" value="Genomic_DNA"/>
</dbReference>
<feature type="transmembrane region" description="Helical" evidence="9">
    <location>
        <begin position="248"/>
        <end position="269"/>
    </location>
</feature>
<accession>A0ABY7FL60</accession>
<keyword evidence="4 8" id="KW-0297">G-protein coupled receptor</keyword>
<comment type="similarity">
    <text evidence="8">Belongs to the G-protein coupled receptor 1 family.</text>
</comment>
<feature type="transmembrane region" description="Helical" evidence="9">
    <location>
        <begin position="98"/>
        <end position="126"/>
    </location>
</feature>
<evidence type="ECO:0000256" key="8">
    <source>
        <dbReference type="RuleBase" id="RU000688"/>
    </source>
</evidence>
<keyword evidence="12" id="KW-1185">Reference proteome</keyword>
<dbReference type="PANTHER" id="PTHR24243:SF233">
    <property type="entry name" value="THYROTROPIN-RELEASING HORMONE RECEPTOR"/>
    <property type="match status" value="1"/>
</dbReference>
<dbReference type="PROSITE" id="PS50262">
    <property type="entry name" value="G_PROTEIN_RECEP_F1_2"/>
    <property type="match status" value="1"/>
</dbReference>
<proteinExistence type="inferred from homology"/>
<dbReference type="Pfam" id="PF00001">
    <property type="entry name" value="7tm_1"/>
    <property type="match status" value="2"/>
</dbReference>
<organism evidence="11 12">
    <name type="scientific">Mya arenaria</name>
    <name type="common">Soft-shell clam</name>
    <dbReference type="NCBI Taxonomy" id="6604"/>
    <lineage>
        <taxon>Eukaryota</taxon>
        <taxon>Metazoa</taxon>
        <taxon>Spiralia</taxon>
        <taxon>Lophotrochozoa</taxon>
        <taxon>Mollusca</taxon>
        <taxon>Bivalvia</taxon>
        <taxon>Autobranchia</taxon>
        <taxon>Heteroconchia</taxon>
        <taxon>Euheterodonta</taxon>
        <taxon>Imparidentia</taxon>
        <taxon>Neoheterodontei</taxon>
        <taxon>Myida</taxon>
        <taxon>Myoidea</taxon>
        <taxon>Myidae</taxon>
        <taxon>Mya</taxon>
    </lineage>
</organism>
<feature type="transmembrane region" description="Helical" evidence="9">
    <location>
        <begin position="7"/>
        <end position="23"/>
    </location>
</feature>
<name>A0ABY7FL60_MYAAR</name>
<keyword evidence="6 8" id="KW-0675">Receptor</keyword>
<gene>
    <name evidence="11" type="ORF">MAR_015387</name>
</gene>
<sequence length="479" mass="54786">MYVISECLQITQISICLLLWVFVDSMNIVNLHLIDSCKQIAWVLSAYSNHLDAQSGFVLTEKQSKKNLVLNIQRMTELANNTNNSEIVLQSAFQHAPLYIYIYMTIINAVIFLVGVFGNTLVILVVCRVRSMRDPTNYFLLTLSVADLCVLLVCQPVAIMEFYAKERWYIGSFMCKYINCYLRVSMINASQALAVDSLRIGKLIPLLENGSLHVSIVTMIAMTTERYYSITYPLQTLVHWKNRMTVKVIISIWIFGFLSTSPFLIITTLEGAEFYDGTAVQVCRTHIYLTWHKVFVIGANVAFFLVPFVVLTLMYSKIIKTLIMDRGVISHVQSSQTSACTRKQQIFAPVEDIDRLGIESFYNITWFARIMMYINSAGNPIIYSLSSTKFKNGFRTVLLRRNTSYNSVQMRYMTRHLHFSTSANVDLNEHNGHRIPNIVRRRGKNGGQTRGNVSCGIGNWCVPPSHRLKEDYCKRNNLQ</sequence>
<feature type="transmembrane region" description="Helical" evidence="9">
    <location>
        <begin position="294"/>
        <end position="316"/>
    </location>
</feature>
<dbReference type="Proteomes" id="UP001164746">
    <property type="component" value="Chromosome 12"/>
</dbReference>
<reference evidence="11" key="1">
    <citation type="submission" date="2022-11" db="EMBL/GenBank/DDBJ databases">
        <title>Centuries of genome instability and evolution in soft-shell clam transmissible cancer (bioRxiv).</title>
        <authorList>
            <person name="Hart S.F.M."/>
            <person name="Yonemitsu M.A."/>
            <person name="Giersch R.M."/>
            <person name="Beal B.F."/>
            <person name="Arriagada G."/>
            <person name="Davis B.W."/>
            <person name="Ostrander E.A."/>
            <person name="Goff S.P."/>
            <person name="Metzger M.J."/>
        </authorList>
    </citation>
    <scope>NUCLEOTIDE SEQUENCE</scope>
    <source>
        <strain evidence="11">MELC-2E11</strain>
        <tissue evidence="11">Siphon/mantle</tissue>
    </source>
</reference>
<evidence type="ECO:0000313" key="11">
    <source>
        <dbReference type="EMBL" id="WAR21413.1"/>
    </source>
</evidence>
<keyword evidence="7 8" id="KW-0807">Transducer</keyword>
<evidence type="ECO:0000256" key="3">
    <source>
        <dbReference type="ARBA" id="ARBA00022989"/>
    </source>
</evidence>
<feature type="non-terminal residue" evidence="11">
    <location>
        <position position="1"/>
    </location>
</feature>